<evidence type="ECO:0000313" key="1">
    <source>
        <dbReference type="EMBL" id="KKL98628.1"/>
    </source>
</evidence>
<evidence type="ECO:0008006" key="2">
    <source>
        <dbReference type="Google" id="ProtNLM"/>
    </source>
</evidence>
<reference evidence="1" key="1">
    <citation type="journal article" date="2015" name="Nature">
        <title>Complex archaea that bridge the gap between prokaryotes and eukaryotes.</title>
        <authorList>
            <person name="Spang A."/>
            <person name="Saw J.H."/>
            <person name="Jorgensen S.L."/>
            <person name="Zaremba-Niedzwiedzka K."/>
            <person name="Martijn J."/>
            <person name="Lind A.E."/>
            <person name="van Eijk R."/>
            <person name="Schleper C."/>
            <person name="Guy L."/>
            <person name="Ettema T.J."/>
        </authorList>
    </citation>
    <scope>NUCLEOTIDE SEQUENCE</scope>
</reference>
<dbReference type="EMBL" id="LAZR01017870">
    <property type="protein sequence ID" value="KKL98628.1"/>
    <property type="molecule type" value="Genomic_DNA"/>
</dbReference>
<dbReference type="AlphaFoldDB" id="A0A0F9GIJ8"/>
<comment type="caution">
    <text evidence="1">The sequence shown here is derived from an EMBL/GenBank/DDBJ whole genome shotgun (WGS) entry which is preliminary data.</text>
</comment>
<sequence>MSEECNSLVGYAINPDSELFNLFNNSGVRGLGKHAIIDAIERGANNLLCFDGKLPKLYAQYGFVITDVQCWNDHYAPENWNYKKYGHPNVIQMRIQ</sequence>
<protein>
    <recommendedName>
        <fullName evidence="2">N-acetyltransferase domain-containing protein</fullName>
    </recommendedName>
</protein>
<accession>A0A0F9GIJ8</accession>
<proteinExistence type="predicted"/>
<gene>
    <name evidence="1" type="ORF">LCGC14_1822540</name>
</gene>
<organism evidence="1">
    <name type="scientific">marine sediment metagenome</name>
    <dbReference type="NCBI Taxonomy" id="412755"/>
    <lineage>
        <taxon>unclassified sequences</taxon>
        <taxon>metagenomes</taxon>
        <taxon>ecological metagenomes</taxon>
    </lineage>
</organism>
<name>A0A0F9GIJ8_9ZZZZ</name>